<dbReference type="InterPro" id="IPR051010">
    <property type="entry name" value="BCAA_transport"/>
</dbReference>
<dbReference type="InterPro" id="IPR028081">
    <property type="entry name" value="Leu-bd"/>
</dbReference>
<evidence type="ECO:0000256" key="2">
    <source>
        <dbReference type="ARBA" id="ARBA00022729"/>
    </source>
</evidence>
<dbReference type="InterPro" id="IPR028082">
    <property type="entry name" value="Peripla_BP_I"/>
</dbReference>
<evidence type="ECO:0000259" key="4">
    <source>
        <dbReference type="Pfam" id="PF13458"/>
    </source>
</evidence>
<dbReference type="Pfam" id="PF13458">
    <property type="entry name" value="Peripla_BP_6"/>
    <property type="match status" value="1"/>
</dbReference>
<name>A0ABM8HSK0_9BACT</name>
<feature type="domain" description="Leucine-binding protein" evidence="4">
    <location>
        <begin position="26"/>
        <end position="393"/>
    </location>
</feature>
<keyword evidence="2 3" id="KW-0732">Signal</keyword>
<keyword evidence="6" id="KW-1185">Reference proteome</keyword>
<dbReference type="PANTHER" id="PTHR30483:SF38">
    <property type="entry name" value="BLR7848 PROTEIN"/>
    <property type="match status" value="1"/>
</dbReference>
<protein>
    <submittedName>
        <fullName evidence="5">Branched-chain amino acid ABC transporter substrate-binding protein</fullName>
    </submittedName>
</protein>
<evidence type="ECO:0000256" key="3">
    <source>
        <dbReference type="SAM" id="SignalP"/>
    </source>
</evidence>
<reference evidence="5 6" key="1">
    <citation type="journal article" date="2016" name="C (Basel)">
        <title>Selective Growth of and Electricity Production by Marine Exoelectrogenic Bacteria in Self-Aggregated Hydrogel of Microbially Reduced Graphene Oxide.</title>
        <authorList>
            <person name="Yoshida N."/>
            <person name="Goto Y."/>
            <person name="Miyata Y."/>
        </authorList>
    </citation>
    <scope>NUCLEOTIDE SEQUENCE [LARGE SCALE GENOMIC DNA]</scope>
    <source>
        <strain evidence="5 6">NIT-T3</strain>
    </source>
</reference>
<accession>A0ABM8HSK0</accession>
<dbReference type="Gene3D" id="3.40.50.2300">
    <property type="match status" value="2"/>
</dbReference>
<organism evidence="5 6">
    <name type="scientific">Desulfuromonas versatilis</name>
    <dbReference type="NCBI Taxonomy" id="2802975"/>
    <lineage>
        <taxon>Bacteria</taxon>
        <taxon>Pseudomonadati</taxon>
        <taxon>Thermodesulfobacteriota</taxon>
        <taxon>Desulfuromonadia</taxon>
        <taxon>Desulfuromonadales</taxon>
        <taxon>Desulfuromonadaceae</taxon>
        <taxon>Desulfuromonas</taxon>
    </lineage>
</organism>
<evidence type="ECO:0000256" key="1">
    <source>
        <dbReference type="ARBA" id="ARBA00010062"/>
    </source>
</evidence>
<dbReference type="Proteomes" id="UP001319827">
    <property type="component" value="Chromosome"/>
</dbReference>
<proteinExistence type="inferred from homology"/>
<dbReference type="CDD" id="cd06334">
    <property type="entry name" value="PBP1_ABC_ligand_binding-like"/>
    <property type="match status" value="1"/>
</dbReference>
<dbReference type="EMBL" id="AP024355">
    <property type="protein sequence ID" value="BCR04931.1"/>
    <property type="molecule type" value="Genomic_DNA"/>
</dbReference>
<comment type="similarity">
    <text evidence="1">Belongs to the leucine-binding protein family.</text>
</comment>
<evidence type="ECO:0000313" key="6">
    <source>
        <dbReference type="Proteomes" id="UP001319827"/>
    </source>
</evidence>
<reference evidence="5 6" key="2">
    <citation type="journal article" date="2021" name="Int. J. Syst. Evol. Microbiol.">
        <title>Isolation and Polyphasic Characterization of Desulfuromonas versatilis sp. Nov., an Electrogenic Bacteria Capable of Versatile Metabolism Isolated from a Graphene Oxide-Reducing Enrichment Culture.</title>
        <authorList>
            <person name="Xie L."/>
            <person name="Yoshida N."/>
            <person name="Ishii S."/>
            <person name="Meng L."/>
        </authorList>
    </citation>
    <scope>NUCLEOTIDE SEQUENCE [LARGE SCALE GENOMIC DNA]</scope>
    <source>
        <strain evidence="5 6">NIT-T3</strain>
    </source>
</reference>
<sequence length="414" mass="44370">MRKRLLGAAVALAFLGTAGLAAAADKIPVGHLAALTGPTSDVGVPYGQGIADALNYINKNGGVNGKQIEFETVDYAYNAPRAVATYKKWMASMKPVAIQGWGTADTEALVQFIAQDQVPYISASYSGHLTDPTGKSPKTKAPAPYNYFYGPSYSDACRGLVQWAMEDWKAKGKEGKPKFVHMGDNHPYPNAPKEACAAYAEELGFEVLNPIVYSLKPADAKAQCLSLKESGANYAYLGNTSGSNISLLNSCTTVGVQTQYLSNIWGWDENSINAAKEAGNGVAWVVGAPPWGSAVPGMKTLAAISRMSDSSGKSERPLHYIRGVCATFFMKDAMEMADKAGGITGPNIKKAMDQMKDHVPAGLEGVCTPSTWTAEDHRGTTEVSVYTSDYKDGKFTMTKMATEDVPRRAEWLGW</sequence>
<evidence type="ECO:0000313" key="5">
    <source>
        <dbReference type="EMBL" id="BCR04931.1"/>
    </source>
</evidence>
<feature type="chain" id="PRO_5045194894" evidence="3">
    <location>
        <begin position="24"/>
        <end position="414"/>
    </location>
</feature>
<dbReference type="SUPFAM" id="SSF53822">
    <property type="entry name" value="Periplasmic binding protein-like I"/>
    <property type="match status" value="1"/>
</dbReference>
<dbReference type="PANTHER" id="PTHR30483">
    <property type="entry name" value="LEUCINE-SPECIFIC-BINDING PROTEIN"/>
    <property type="match status" value="1"/>
</dbReference>
<feature type="signal peptide" evidence="3">
    <location>
        <begin position="1"/>
        <end position="23"/>
    </location>
</feature>
<dbReference type="RefSeq" id="WP_221252370.1">
    <property type="nucleotide sequence ID" value="NZ_AP024355.1"/>
</dbReference>
<gene>
    <name evidence="5" type="ORF">DESUT3_20000</name>
</gene>